<feature type="transmembrane region" description="Helical" evidence="2">
    <location>
        <begin position="225"/>
        <end position="246"/>
    </location>
</feature>
<keyword evidence="2" id="KW-0812">Transmembrane</keyword>
<feature type="transmembrane region" description="Helical" evidence="2">
    <location>
        <begin position="177"/>
        <end position="194"/>
    </location>
</feature>
<feature type="transmembrane region" description="Helical" evidence="2">
    <location>
        <begin position="44"/>
        <end position="64"/>
    </location>
</feature>
<evidence type="ECO:0000313" key="4">
    <source>
        <dbReference type="Proteomes" id="UP001187192"/>
    </source>
</evidence>
<feature type="transmembrane region" description="Helical" evidence="2">
    <location>
        <begin position="297"/>
        <end position="316"/>
    </location>
</feature>
<name>A0AA88A2H2_FICCA</name>
<keyword evidence="4" id="KW-1185">Reference proteome</keyword>
<dbReference type="Proteomes" id="UP001187192">
    <property type="component" value="Unassembled WGS sequence"/>
</dbReference>
<evidence type="ECO:0000256" key="2">
    <source>
        <dbReference type="SAM" id="Phobius"/>
    </source>
</evidence>
<keyword evidence="2" id="KW-1133">Transmembrane helix</keyword>
<dbReference type="AlphaFoldDB" id="A0AA88A2H2"/>
<reference evidence="3" key="1">
    <citation type="submission" date="2023-07" db="EMBL/GenBank/DDBJ databases">
        <title>draft genome sequence of fig (Ficus carica).</title>
        <authorList>
            <person name="Takahashi T."/>
            <person name="Nishimura K."/>
        </authorList>
    </citation>
    <scope>NUCLEOTIDE SEQUENCE</scope>
</reference>
<evidence type="ECO:0000256" key="1">
    <source>
        <dbReference type="SAM" id="MobiDB-lite"/>
    </source>
</evidence>
<proteinExistence type="predicted"/>
<feature type="compositionally biased region" description="Basic residues" evidence="1">
    <location>
        <begin position="527"/>
        <end position="536"/>
    </location>
</feature>
<sequence length="551" mass="62637">MALKINYKHIRITLGVFSAIAGLIFLSKSSFFDTQFGDTKRSEILVFAILSALLVLLVFATPSWNDILQKVRDLNFSVKATVDSLFLGIVWLLAFFIKYPRFDVHSRYIKSCTSDDQGQKVSHGSEYTLYSFGAFALLSLLLSLERQKSMELGFFGILIGLIMDTSMEIPRSDDEPNLWYIFGSILYCVGLIFFKRFMQSLRDNGKDYLVLTHRLKQHKSESFRVMFRNSLVYFSTTVGLVCLFLSPFSEQQFEGSPNLKGICFIAFSLMFGSFLPKAPKFIDTLVTKCEGRFFVKAIVKSFLFMIVSWLIFVTKYPRFKIQSHYRESCKEGREKKVYQGNQFDVYATGSFSFFALTMSSEREQPVKLGIFSFLLELTMDTSIEILGDDQPNFLYVLGAALYCALLILVKSYLDSSTNNGDHSGGQHGQPEIAVVSNVRDKSSSDEQPLISIRTEEVKGPYETGGGDESNIGKINITTASEGEDCDIIGEETEIGDQQSIGVVYGLSSHIENETHLLNRRERQIAKRREKTRRGKERKREKLIQKEDLWIS</sequence>
<gene>
    <name evidence="3" type="ORF">TIFTF001_003934</name>
</gene>
<feature type="transmembrane region" description="Helical" evidence="2">
    <location>
        <begin position="258"/>
        <end position="276"/>
    </location>
</feature>
<feature type="transmembrane region" description="Helical" evidence="2">
    <location>
        <begin position="12"/>
        <end position="32"/>
    </location>
</feature>
<keyword evidence="2" id="KW-0472">Membrane</keyword>
<evidence type="ECO:0000313" key="3">
    <source>
        <dbReference type="EMBL" id="GMN33051.1"/>
    </source>
</evidence>
<feature type="transmembrane region" description="Helical" evidence="2">
    <location>
        <begin position="127"/>
        <end position="145"/>
    </location>
</feature>
<feature type="region of interest" description="Disordered" evidence="1">
    <location>
        <begin position="521"/>
        <end position="540"/>
    </location>
</feature>
<dbReference type="EMBL" id="BTGU01000004">
    <property type="protein sequence ID" value="GMN33051.1"/>
    <property type="molecule type" value="Genomic_DNA"/>
</dbReference>
<organism evidence="3 4">
    <name type="scientific">Ficus carica</name>
    <name type="common">Common fig</name>
    <dbReference type="NCBI Taxonomy" id="3494"/>
    <lineage>
        <taxon>Eukaryota</taxon>
        <taxon>Viridiplantae</taxon>
        <taxon>Streptophyta</taxon>
        <taxon>Embryophyta</taxon>
        <taxon>Tracheophyta</taxon>
        <taxon>Spermatophyta</taxon>
        <taxon>Magnoliopsida</taxon>
        <taxon>eudicotyledons</taxon>
        <taxon>Gunneridae</taxon>
        <taxon>Pentapetalae</taxon>
        <taxon>rosids</taxon>
        <taxon>fabids</taxon>
        <taxon>Rosales</taxon>
        <taxon>Moraceae</taxon>
        <taxon>Ficeae</taxon>
        <taxon>Ficus</taxon>
    </lineage>
</organism>
<protein>
    <submittedName>
        <fullName evidence="3">Uncharacterized protein</fullName>
    </submittedName>
</protein>
<feature type="transmembrane region" description="Helical" evidence="2">
    <location>
        <begin position="76"/>
        <end position="97"/>
    </location>
</feature>
<accession>A0AA88A2H2</accession>
<comment type="caution">
    <text evidence="3">The sequence shown here is derived from an EMBL/GenBank/DDBJ whole genome shotgun (WGS) entry which is preliminary data.</text>
</comment>